<feature type="compositionally biased region" description="Basic and acidic residues" evidence="1">
    <location>
        <begin position="60"/>
        <end position="85"/>
    </location>
</feature>
<dbReference type="AlphaFoldDB" id="A0A1E3I8W1"/>
<sequence length="98" mass="10565">MSRPEESTPTQAATRDNEAFVPEDNDTAVSDDDNETVRPNVPSTRRTTLGNGATAPSRTADSRRLPSVEKTTEVDENGKTCKDDPSTIQSKACPEEGL</sequence>
<feature type="region of interest" description="Disordered" evidence="1">
    <location>
        <begin position="1"/>
        <end position="98"/>
    </location>
</feature>
<feature type="compositionally biased region" description="Polar residues" evidence="1">
    <location>
        <begin position="41"/>
        <end position="59"/>
    </location>
</feature>
<name>A0A1E3I8W1_9TREE</name>
<dbReference type="GeneID" id="30152198"/>
<gene>
    <name evidence="2" type="ORF">L202_00889</name>
</gene>
<accession>A0A1E3I8W1</accession>
<organism evidence="2 3">
    <name type="scientific">Cryptococcus amylolentus CBS 6039</name>
    <dbReference type="NCBI Taxonomy" id="1295533"/>
    <lineage>
        <taxon>Eukaryota</taxon>
        <taxon>Fungi</taxon>
        <taxon>Dikarya</taxon>
        <taxon>Basidiomycota</taxon>
        <taxon>Agaricomycotina</taxon>
        <taxon>Tremellomycetes</taxon>
        <taxon>Tremellales</taxon>
        <taxon>Cryptococcaceae</taxon>
        <taxon>Cryptococcus</taxon>
    </lineage>
</organism>
<evidence type="ECO:0000313" key="3">
    <source>
        <dbReference type="Proteomes" id="UP000094065"/>
    </source>
</evidence>
<evidence type="ECO:0000256" key="1">
    <source>
        <dbReference type="SAM" id="MobiDB-lite"/>
    </source>
</evidence>
<evidence type="ECO:0000313" key="2">
    <source>
        <dbReference type="EMBL" id="ODN85060.1"/>
    </source>
</evidence>
<keyword evidence="3" id="KW-1185">Reference proteome</keyword>
<protein>
    <submittedName>
        <fullName evidence="2">Uncharacterized protein</fullName>
    </submittedName>
</protein>
<comment type="caution">
    <text evidence="2">The sequence shown here is derived from an EMBL/GenBank/DDBJ whole genome shotgun (WGS) entry which is preliminary data.</text>
</comment>
<proteinExistence type="predicted"/>
<feature type="compositionally biased region" description="Acidic residues" evidence="1">
    <location>
        <begin position="21"/>
        <end position="34"/>
    </location>
</feature>
<dbReference type="RefSeq" id="XP_018998863.1">
    <property type="nucleotide sequence ID" value="XM_019134158.1"/>
</dbReference>
<reference evidence="2 3" key="1">
    <citation type="submission" date="2016-06" db="EMBL/GenBank/DDBJ databases">
        <title>Evolution of pathogenesis and genome organization in the Tremellales.</title>
        <authorList>
            <person name="Cuomo C."/>
            <person name="Litvintseva A."/>
            <person name="Heitman J."/>
            <person name="Chen Y."/>
            <person name="Sun S."/>
            <person name="Springer D."/>
            <person name="Dromer F."/>
            <person name="Young S."/>
            <person name="Zeng Q."/>
            <person name="Chapman S."/>
            <person name="Gujja S."/>
            <person name="Saif S."/>
            <person name="Birren B."/>
        </authorList>
    </citation>
    <scope>NUCLEOTIDE SEQUENCE [LARGE SCALE GENOMIC DNA]</scope>
    <source>
        <strain evidence="2 3">CBS 6039</strain>
    </source>
</reference>
<dbReference type="EMBL" id="AWGJ01000001">
    <property type="protein sequence ID" value="ODN85060.1"/>
    <property type="molecule type" value="Genomic_DNA"/>
</dbReference>
<dbReference type="Proteomes" id="UP000094065">
    <property type="component" value="Unassembled WGS sequence"/>
</dbReference>